<evidence type="ECO:0000313" key="3">
    <source>
        <dbReference type="Proteomes" id="UP000712600"/>
    </source>
</evidence>
<organism evidence="2 3">
    <name type="scientific">Brassica cretica</name>
    <name type="common">Mustard</name>
    <dbReference type="NCBI Taxonomy" id="69181"/>
    <lineage>
        <taxon>Eukaryota</taxon>
        <taxon>Viridiplantae</taxon>
        <taxon>Streptophyta</taxon>
        <taxon>Embryophyta</taxon>
        <taxon>Tracheophyta</taxon>
        <taxon>Spermatophyta</taxon>
        <taxon>Magnoliopsida</taxon>
        <taxon>eudicotyledons</taxon>
        <taxon>Gunneridae</taxon>
        <taxon>Pentapetalae</taxon>
        <taxon>rosids</taxon>
        <taxon>malvids</taxon>
        <taxon>Brassicales</taxon>
        <taxon>Brassicaceae</taxon>
        <taxon>Brassiceae</taxon>
        <taxon>Brassica</taxon>
    </lineage>
</organism>
<evidence type="ECO:0000313" key="2">
    <source>
        <dbReference type="EMBL" id="KAF3555919.1"/>
    </source>
</evidence>
<gene>
    <name evidence="2" type="ORF">F2Q69_00012830</name>
</gene>
<comment type="caution">
    <text evidence="2">The sequence shown here is derived from an EMBL/GenBank/DDBJ whole genome shotgun (WGS) entry which is preliminary data.</text>
</comment>
<reference evidence="2" key="1">
    <citation type="submission" date="2019-12" db="EMBL/GenBank/DDBJ databases">
        <title>Genome sequencing and annotation of Brassica cretica.</title>
        <authorList>
            <person name="Studholme D.J."/>
            <person name="Sarris P."/>
        </authorList>
    </citation>
    <scope>NUCLEOTIDE SEQUENCE</scope>
    <source>
        <strain evidence="2">PFS-109/04</strain>
        <tissue evidence="2">Leaf</tissue>
    </source>
</reference>
<dbReference type="Proteomes" id="UP000712600">
    <property type="component" value="Unassembled WGS sequence"/>
</dbReference>
<evidence type="ECO:0000256" key="1">
    <source>
        <dbReference type="SAM" id="MobiDB-lite"/>
    </source>
</evidence>
<accession>A0A8S9QZJ4</accession>
<feature type="region of interest" description="Disordered" evidence="1">
    <location>
        <begin position="1"/>
        <end position="23"/>
    </location>
</feature>
<dbReference type="EMBL" id="QGKX02000996">
    <property type="protein sequence ID" value="KAF3555919.1"/>
    <property type="molecule type" value="Genomic_DNA"/>
</dbReference>
<name>A0A8S9QZJ4_BRACR</name>
<proteinExistence type="predicted"/>
<dbReference type="AlphaFoldDB" id="A0A8S9QZJ4"/>
<protein>
    <submittedName>
        <fullName evidence="2">Uncharacterized protein</fullName>
    </submittedName>
</protein>
<sequence length="112" mass="12619">MLTRDNSPHHAVSVRSTSSRDHAKSRCLHNITLSPRHHTASTTSHCLYVIRATTFTRSDDIMLSPRESFYHILNLTQASRMPALAMNHATSHGRHMIQSRNDATSGMYILPP</sequence>